<name>A0A2P8G0F6_9BACT</name>
<organism evidence="3 4">
    <name type="scientific">Dyadobacter jiangsuensis</name>
    <dbReference type="NCBI Taxonomy" id="1591085"/>
    <lineage>
        <taxon>Bacteria</taxon>
        <taxon>Pseudomonadati</taxon>
        <taxon>Bacteroidota</taxon>
        <taxon>Cytophagia</taxon>
        <taxon>Cytophagales</taxon>
        <taxon>Spirosomataceae</taxon>
        <taxon>Dyadobacter</taxon>
    </lineage>
</organism>
<reference evidence="3 4" key="1">
    <citation type="submission" date="2018-03" db="EMBL/GenBank/DDBJ databases">
        <title>Genomic Encyclopedia of Archaeal and Bacterial Type Strains, Phase II (KMG-II): from individual species to whole genera.</title>
        <authorList>
            <person name="Goeker M."/>
        </authorList>
    </citation>
    <scope>NUCLEOTIDE SEQUENCE [LARGE SCALE GENOMIC DNA]</scope>
    <source>
        <strain evidence="3 4">DSM 29057</strain>
    </source>
</reference>
<feature type="region of interest" description="Disordered" evidence="1">
    <location>
        <begin position="288"/>
        <end position="336"/>
    </location>
</feature>
<keyword evidence="4" id="KW-1185">Reference proteome</keyword>
<comment type="caution">
    <text evidence="3">The sequence shown here is derived from an EMBL/GenBank/DDBJ whole genome shotgun (WGS) entry which is preliminary data.</text>
</comment>
<dbReference type="AlphaFoldDB" id="A0A2P8G0F6"/>
<dbReference type="OrthoDB" id="976354at2"/>
<feature type="compositionally biased region" description="Polar residues" evidence="1">
    <location>
        <begin position="295"/>
        <end position="311"/>
    </location>
</feature>
<feature type="domain" description="Peptidase C14 caspase" evidence="2">
    <location>
        <begin position="101"/>
        <end position="280"/>
    </location>
</feature>
<evidence type="ECO:0000256" key="1">
    <source>
        <dbReference type="SAM" id="MobiDB-lite"/>
    </source>
</evidence>
<evidence type="ECO:0000313" key="3">
    <source>
        <dbReference type="EMBL" id="PSL27448.1"/>
    </source>
</evidence>
<gene>
    <name evidence="3" type="ORF">CLV60_108306</name>
</gene>
<dbReference type="Gene3D" id="3.40.50.1460">
    <property type="match status" value="1"/>
</dbReference>
<feature type="compositionally biased region" description="Basic and acidic residues" evidence="1">
    <location>
        <begin position="321"/>
        <end position="332"/>
    </location>
</feature>
<dbReference type="InterPro" id="IPR011600">
    <property type="entry name" value="Pept_C14_caspase"/>
</dbReference>
<dbReference type="GO" id="GO:0004197">
    <property type="term" value="F:cysteine-type endopeptidase activity"/>
    <property type="evidence" value="ECO:0007669"/>
    <property type="project" value="InterPro"/>
</dbReference>
<protein>
    <submittedName>
        <fullName evidence="3">Caspase domain-containing protein</fullName>
    </submittedName>
</protein>
<proteinExistence type="predicted"/>
<dbReference type="Pfam" id="PF00656">
    <property type="entry name" value="Peptidase_C14"/>
    <property type="match status" value="1"/>
</dbReference>
<sequence>MTKQRNKQTFSPLLHYKVDIKRFFKYFFAFFATFSASSEPVQSQNFHLIVFADTDDPGLSAPNRMNIANLELIVDTLCGTINLNKHVMIFRGNDFRATKCDQVISTLRPAAEDIVFFYFMGHGWNNSEREEPMLLFKSDGHSPGVTNSRNLGVIFDELRKKGARLTLAFGESCNSAINDRSKAKKGTGIALNVSDVNAEKLKELFLRSNMSIILQSCKRGQKSNSSEDGGWFFGTFIETYKQIVSNSEKQKPTWEMLLTRTSEATSLYAAEQGARQEPVFHIYPANNEAARKENSPNTKSPTPAANNTSKNEGIPAPLQKGEPKKSSVDGHTETGGNKCAINLTAVSVLQQELRWLEKFKKDLLTMGDAKAVEEYKRYYEPGRQEFFKELVKKLNVGQLDASEVQWFSEISQETAEYLDDTAYYLNHPQFTMKASAKLGIPIENLRNAAARIQDLMRDCK</sequence>
<evidence type="ECO:0000259" key="2">
    <source>
        <dbReference type="Pfam" id="PF00656"/>
    </source>
</evidence>
<dbReference type="GO" id="GO:0006508">
    <property type="term" value="P:proteolysis"/>
    <property type="evidence" value="ECO:0007669"/>
    <property type="project" value="InterPro"/>
</dbReference>
<accession>A0A2P8G0F6</accession>
<dbReference type="Proteomes" id="UP000241964">
    <property type="component" value="Unassembled WGS sequence"/>
</dbReference>
<dbReference type="RefSeq" id="WP_106596840.1">
    <property type="nucleotide sequence ID" value="NZ_PYAS01000008.1"/>
</dbReference>
<evidence type="ECO:0000313" key="4">
    <source>
        <dbReference type="Proteomes" id="UP000241964"/>
    </source>
</evidence>
<dbReference type="EMBL" id="PYAS01000008">
    <property type="protein sequence ID" value="PSL27448.1"/>
    <property type="molecule type" value="Genomic_DNA"/>
</dbReference>